<evidence type="ECO:0000313" key="2">
    <source>
        <dbReference type="EMBL" id="EYB84995.1"/>
    </source>
</evidence>
<proteinExistence type="predicted"/>
<dbReference type="Proteomes" id="UP000024635">
    <property type="component" value="Unassembled WGS sequence"/>
</dbReference>
<evidence type="ECO:0000313" key="3">
    <source>
        <dbReference type="Proteomes" id="UP000024635"/>
    </source>
</evidence>
<keyword evidence="3" id="KW-1185">Reference proteome</keyword>
<gene>
    <name evidence="2" type="primary">Acey_s0306.g1993</name>
    <name evidence="2" type="ORF">Y032_0306g1993</name>
</gene>
<feature type="compositionally biased region" description="Polar residues" evidence="1">
    <location>
        <begin position="38"/>
        <end position="54"/>
    </location>
</feature>
<accession>A0A016S2Y4</accession>
<comment type="caution">
    <text evidence="2">The sequence shown here is derived from an EMBL/GenBank/DDBJ whole genome shotgun (WGS) entry which is preliminary data.</text>
</comment>
<protein>
    <submittedName>
        <fullName evidence="2">Uncharacterized protein</fullName>
    </submittedName>
</protein>
<evidence type="ECO:0000256" key="1">
    <source>
        <dbReference type="SAM" id="MobiDB-lite"/>
    </source>
</evidence>
<dbReference type="EMBL" id="JARK01001642">
    <property type="protein sequence ID" value="EYB84995.1"/>
    <property type="molecule type" value="Genomic_DNA"/>
</dbReference>
<dbReference type="AlphaFoldDB" id="A0A016S2Y4"/>
<organism evidence="2 3">
    <name type="scientific">Ancylostoma ceylanicum</name>
    <dbReference type="NCBI Taxonomy" id="53326"/>
    <lineage>
        <taxon>Eukaryota</taxon>
        <taxon>Metazoa</taxon>
        <taxon>Ecdysozoa</taxon>
        <taxon>Nematoda</taxon>
        <taxon>Chromadorea</taxon>
        <taxon>Rhabditida</taxon>
        <taxon>Rhabditina</taxon>
        <taxon>Rhabditomorpha</taxon>
        <taxon>Strongyloidea</taxon>
        <taxon>Ancylostomatidae</taxon>
        <taxon>Ancylostomatinae</taxon>
        <taxon>Ancylostoma</taxon>
    </lineage>
</organism>
<reference evidence="3" key="1">
    <citation type="journal article" date="2015" name="Nat. Genet.">
        <title>The genome and transcriptome of the zoonotic hookworm Ancylostoma ceylanicum identify infection-specific gene families.</title>
        <authorList>
            <person name="Schwarz E.M."/>
            <person name="Hu Y."/>
            <person name="Antoshechkin I."/>
            <person name="Miller M.M."/>
            <person name="Sternberg P.W."/>
            <person name="Aroian R.V."/>
        </authorList>
    </citation>
    <scope>NUCLEOTIDE SEQUENCE</scope>
    <source>
        <strain evidence="3">HY135</strain>
    </source>
</reference>
<name>A0A016S2Y4_9BILA</name>
<sequence>MECCFNFSATGNTGCYTGSNRISNFEWSGRWKTRENSKSASSVTNKEFSQTNATEPAEPHLQTMQSRHCCIAKNCYIPCAGGSITCISDALRELVAI</sequence>
<feature type="region of interest" description="Disordered" evidence="1">
    <location>
        <begin position="33"/>
        <end position="59"/>
    </location>
</feature>